<keyword evidence="2" id="KW-1185">Reference proteome</keyword>
<name>A0A919N516_9ACTN</name>
<accession>A0A919N516</accession>
<dbReference type="EMBL" id="BOMW01000019">
    <property type="protein sequence ID" value="GIF04573.1"/>
    <property type="molecule type" value="Genomic_DNA"/>
</dbReference>
<dbReference type="AlphaFoldDB" id="A0A919N516"/>
<organism evidence="1 2">
    <name type="scientific">Actinoplanes siamensis</name>
    <dbReference type="NCBI Taxonomy" id="1223317"/>
    <lineage>
        <taxon>Bacteria</taxon>
        <taxon>Bacillati</taxon>
        <taxon>Actinomycetota</taxon>
        <taxon>Actinomycetes</taxon>
        <taxon>Micromonosporales</taxon>
        <taxon>Micromonosporaceae</taxon>
        <taxon>Actinoplanes</taxon>
    </lineage>
</organism>
<reference evidence="1" key="1">
    <citation type="submission" date="2021-01" db="EMBL/GenBank/DDBJ databases">
        <title>Whole genome shotgun sequence of Actinoplanes siamensis NBRC 109076.</title>
        <authorList>
            <person name="Komaki H."/>
            <person name="Tamura T."/>
        </authorList>
    </citation>
    <scope>NUCLEOTIDE SEQUENCE</scope>
    <source>
        <strain evidence="1">NBRC 109076</strain>
    </source>
</reference>
<evidence type="ECO:0000313" key="2">
    <source>
        <dbReference type="Proteomes" id="UP000629619"/>
    </source>
</evidence>
<sequence length="60" mass="6789">MVGDITRRLGVSTTRAKQLMARPNFPEPFDELPVGRIWLAADVEAWISEHRPTLAEEPES</sequence>
<proteinExistence type="predicted"/>
<dbReference type="Proteomes" id="UP000629619">
    <property type="component" value="Unassembled WGS sequence"/>
</dbReference>
<evidence type="ECO:0000313" key="1">
    <source>
        <dbReference type="EMBL" id="GIF04573.1"/>
    </source>
</evidence>
<gene>
    <name evidence="1" type="ORF">Asi03nite_21110</name>
</gene>
<evidence type="ECO:0008006" key="3">
    <source>
        <dbReference type="Google" id="ProtNLM"/>
    </source>
</evidence>
<protein>
    <recommendedName>
        <fullName evidence="3">AlpA family transcriptional regulator</fullName>
    </recommendedName>
</protein>
<comment type="caution">
    <text evidence="1">The sequence shown here is derived from an EMBL/GenBank/DDBJ whole genome shotgun (WGS) entry which is preliminary data.</text>
</comment>